<dbReference type="AlphaFoldDB" id="A0AA89BP62"/>
<name>A0AA89BP62_PINIB</name>
<feature type="region of interest" description="Disordered" evidence="1">
    <location>
        <begin position="1"/>
        <end position="49"/>
    </location>
</feature>
<comment type="caution">
    <text evidence="2">The sequence shown here is derived from an EMBL/GenBank/DDBJ whole genome shotgun (WGS) entry which is preliminary data.</text>
</comment>
<feature type="region of interest" description="Disordered" evidence="1">
    <location>
        <begin position="110"/>
        <end position="139"/>
    </location>
</feature>
<feature type="compositionally biased region" description="Basic and acidic residues" evidence="1">
    <location>
        <begin position="206"/>
        <end position="219"/>
    </location>
</feature>
<feature type="compositionally biased region" description="Low complexity" evidence="1">
    <location>
        <begin position="220"/>
        <end position="233"/>
    </location>
</feature>
<sequence>MSTETTQRSERGMKITNKEMLIEKEGEAKMAPSEAKETDSAENNNSLQWKTERKGILHCTCSCHEKPKSKTENKVTFCDIPREIVSENEVDPEPRQPSPSIIITEEIILAEPPPGHWPLKRSASLESRDNPFQPDGNLSKEADDLLARAIIIRDQFIINDQGNVVASNSSSPNHSAKSSPVKSNTEDGKPVVEETMSATLASESHAAPDKPKQNGKLDDSSVSPESVRPEVNSDGSTNPEEKLRDKKKQQKCCIIM</sequence>
<proteinExistence type="predicted"/>
<dbReference type="EMBL" id="VSWD01000010">
    <property type="protein sequence ID" value="KAK3090160.1"/>
    <property type="molecule type" value="Genomic_DNA"/>
</dbReference>
<feature type="compositionally biased region" description="Basic and acidic residues" evidence="1">
    <location>
        <begin position="7"/>
        <end position="39"/>
    </location>
</feature>
<organism evidence="2 3">
    <name type="scientific">Pinctada imbricata</name>
    <name type="common">Atlantic pearl-oyster</name>
    <name type="synonym">Pinctada martensii</name>
    <dbReference type="NCBI Taxonomy" id="66713"/>
    <lineage>
        <taxon>Eukaryota</taxon>
        <taxon>Metazoa</taxon>
        <taxon>Spiralia</taxon>
        <taxon>Lophotrochozoa</taxon>
        <taxon>Mollusca</taxon>
        <taxon>Bivalvia</taxon>
        <taxon>Autobranchia</taxon>
        <taxon>Pteriomorphia</taxon>
        <taxon>Pterioida</taxon>
        <taxon>Pterioidea</taxon>
        <taxon>Pteriidae</taxon>
        <taxon>Pinctada</taxon>
    </lineage>
</organism>
<evidence type="ECO:0000256" key="1">
    <source>
        <dbReference type="SAM" id="MobiDB-lite"/>
    </source>
</evidence>
<evidence type="ECO:0000313" key="2">
    <source>
        <dbReference type="EMBL" id="KAK3090160.1"/>
    </source>
</evidence>
<protein>
    <submittedName>
        <fullName evidence="2">Uncharacterized protein</fullName>
    </submittedName>
</protein>
<dbReference type="Proteomes" id="UP001186944">
    <property type="component" value="Unassembled WGS sequence"/>
</dbReference>
<reference evidence="2" key="1">
    <citation type="submission" date="2019-08" db="EMBL/GenBank/DDBJ databases">
        <title>The improved chromosome-level genome for the pearl oyster Pinctada fucata martensii using PacBio sequencing and Hi-C.</title>
        <authorList>
            <person name="Zheng Z."/>
        </authorList>
    </citation>
    <scope>NUCLEOTIDE SEQUENCE</scope>
    <source>
        <strain evidence="2">ZZ-2019</strain>
        <tissue evidence="2">Adductor muscle</tissue>
    </source>
</reference>
<feature type="region of interest" description="Disordered" evidence="1">
    <location>
        <begin position="164"/>
        <end position="256"/>
    </location>
</feature>
<feature type="compositionally biased region" description="Low complexity" evidence="1">
    <location>
        <begin position="164"/>
        <end position="181"/>
    </location>
</feature>
<gene>
    <name evidence="2" type="ORF">FSP39_009568</name>
</gene>
<evidence type="ECO:0000313" key="3">
    <source>
        <dbReference type="Proteomes" id="UP001186944"/>
    </source>
</evidence>
<keyword evidence="3" id="KW-1185">Reference proteome</keyword>
<accession>A0AA89BP62</accession>